<feature type="compositionally biased region" description="Pro residues" evidence="1">
    <location>
        <begin position="101"/>
        <end position="115"/>
    </location>
</feature>
<evidence type="ECO:0000313" key="2">
    <source>
        <dbReference type="EMBL" id="KAK0737450.1"/>
    </source>
</evidence>
<organism evidence="2 3">
    <name type="scientific">Apiosordaria backusii</name>
    <dbReference type="NCBI Taxonomy" id="314023"/>
    <lineage>
        <taxon>Eukaryota</taxon>
        <taxon>Fungi</taxon>
        <taxon>Dikarya</taxon>
        <taxon>Ascomycota</taxon>
        <taxon>Pezizomycotina</taxon>
        <taxon>Sordariomycetes</taxon>
        <taxon>Sordariomycetidae</taxon>
        <taxon>Sordariales</taxon>
        <taxon>Lasiosphaeriaceae</taxon>
        <taxon>Apiosordaria</taxon>
    </lineage>
</organism>
<gene>
    <name evidence="2" type="ORF">B0T21DRAFT_439106</name>
</gene>
<name>A0AA40EF05_9PEZI</name>
<dbReference type="InterPro" id="IPR029069">
    <property type="entry name" value="HotDog_dom_sf"/>
</dbReference>
<keyword evidence="3" id="KW-1185">Reference proteome</keyword>
<sequence length="210" mass="22887">MIPRIQPYRPLLRLAQRHLSAQHLTVATPFSTSRPSRQQPPPPSQPPSEPLPVTEPVPPPSETPPVTNPTPTPLPPAPPPSNPLPRLRRHLPPPRHNSRLHPPPLPLPPTPPAPGTPEDTYLTADLHTQASRLPIVIQLSSDPSWTSWDAYNTLSPSHRAHHITAHTLRGSRGVGGYQRIFHNPSTGELVSVIFFGPATIGWPGVVHGDV</sequence>
<dbReference type="PRINTS" id="PR01217">
    <property type="entry name" value="PRICHEXTENSN"/>
</dbReference>
<dbReference type="PANTHER" id="PTHR47260:SF1">
    <property type="entry name" value="UPF0644 PROTEIN PB2B4.06"/>
    <property type="match status" value="1"/>
</dbReference>
<feature type="compositionally biased region" description="Basic residues" evidence="1">
    <location>
        <begin position="86"/>
        <end position="99"/>
    </location>
</feature>
<feature type="compositionally biased region" description="Pro residues" evidence="1">
    <location>
        <begin position="38"/>
        <end position="83"/>
    </location>
</feature>
<dbReference type="InterPro" id="IPR052061">
    <property type="entry name" value="PTE-AB_protein"/>
</dbReference>
<dbReference type="Gene3D" id="3.10.129.10">
    <property type="entry name" value="Hotdog Thioesterase"/>
    <property type="match status" value="1"/>
</dbReference>
<dbReference type="PANTHER" id="PTHR47260">
    <property type="entry name" value="UPF0644 PROTEIN PB2B4.06"/>
    <property type="match status" value="1"/>
</dbReference>
<dbReference type="SUPFAM" id="SSF54637">
    <property type="entry name" value="Thioesterase/thiol ester dehydrase-isomerase"/>
    <property type="match status" value="1"/>
</dbReference>
<dbReference type="AlphaFoldDB" id="A0AA40EF05"/>
<evidence type="ECO:0000313" key="3">
    <source>
        <dbReference type="Proteomes" id="UP001172159"/>
    </source>
</evidence>
<dbReference type="EMBL" id="JAUKTV010000005">
    <property type="protein sequence ID" value="KAK0737450.1"/>
    <property type="molecule type" value="Genomic_DNA"/>
</dbReference>
<comment type="caution">
    <text evidence="2">The sequence shown here is derived from an EMBL/GenBank/DDBJ whole genome shotgun (WGS) entry which is preliminary data.</text>
</comment>
<dbReference type="Proteomes" id="UP001172159">
    <property type="component" value="Unassembled WGS sequence"/>
</dbReference>
<protein>
    <submittedName>
        <fullName evidence="2">Uncharacterized protein</fullName>
    </submittedName>
</protein>
<reference evidence="2" key="1">
    <citation type="submission" date="2023-06" db="EMBL/GenBank/DDBJ databases">
        <title>Genome-scale phylogeny and comparative genomics of the fungal order Sordariales.</title>
        <authorList>
            <consortium name="Lawrence Berkeley National Laboratory"/>
            <person name="Hensen N."/>
            <person name="Bonometti L."/>
            <person name="Westerberg I."/>
            <person name="Brannstrom I.O."/>
            <person name="Guillou S."/>
            <person name="Cros-Aarteil S."/>
            <person name="Calhoun S."/>
            <person name="Haridas S."/>
            <person name="Kuo A."/>
            <person name="Mondo S."/>
            <person name="Pangilinan J."/>
            <person name="Riley R."/>
            <person name="Labutti K."/>
            <person name="Andreopoulos B."/>
            <person name="Lipzen A."/>
            <person name="Chen C."/>
            <person name="Yanf M."/>
            <person name="Daum C."/>
            <person name="Ng V."/>
            <person name="Clum A."/>
            <person name="Steindorff A."/>
            <person name="Ohm R."/>
            <person name="Martin F."/>
            <person name="Silar P."/>
            <person name="Natvig D."/>
            <person name="Lalanne C."/>
            <person name="Gautier V."/>
            <person name="Ament-Velasquez S.L."/>
            <person name="Kruys A."/>
            <person name="Hutchinson M.I."/>
            <person name="Powell A.J."/>
            <person name="Barry K."/>
            <person name="Miller A.N."/>
            <person name="Grigoriev I.V."/>
            <person name="Debuchy R."/>
            <person name="Gladieux P."/>
            <person name="Thoren M.H."/>
            <person name="Johannesson H."/>
        </authorList>
    </citation>
    <scope>NUCLEOTIDE SEQUENCE</scope>
    <source>
        <strain evidence="2">CBS 540.89</strain>
    </source>
</reference>
<feature type="region of interest" description="Disordered" evidence="1">
    <location>
        <begin position="28"/>
        <end position="121"/>
    </location>
</feature>
<evidence type="ECO:0000256" key="1">
    <source>
        <dbReference type="SAM" id="MobiDB-lite"/>
    </source>
</evidence>
<accession>A0AA40EF05</accession>
<proteinExistence type="predicted"/>